<protein>
    <recommendedName>
        <fullName evidence="4">DUF3466 family protein</fullName>
    </recommendedName>
</protein>
<evidence type="ECO:0000313" key="3">
    <source>
        <dbReference type="Proteomes" id="UP001500279"/>
    </source>
</evidence>
<keyword evidence="1" id="KW-0732">Signal</keyword>
<evidence type="ECO:0000256" key="1">
    <source>
        <dbReference type="SAM" id="SignalP"/>
    </source>
</evidence>
<dbReference type="Proteomes" id="UP001500279">
    <property type="component" value="Unassembled WGS sequence"/>
</dbReference>
<dbReference type="NCBIfam" id="TIGR02913">
    <property type="entry name" value="HAF_rpt"/>
    <property type="match status" value="4"/>
</dbReference>
<sequence>MHLSPAFASRVAAVRLLLGASTVCLAALAVTPAQAAAAYTFTILPTLGGDFERATSMAQNGWVAGASGNPSGFSNATVWQQKLAVDFGPDELRNSAANGLNETGDVVGYGEYNAQTTGIWWHGSADNYTVLPPLPTGRISYAADVNAGGEVVGRAEYTPGRSHATLWRNAAPLDLGTLGGEESEATAINDAGVVAGWAITADGYQHAARWINGVVTDMGTLPGGQFSEAYALNENGEMAGVSDLGAINVHATLWSGGSVIDLGTLGGSISQAKALNNLGTVVGWAYTASERYPHATIWTNGQIADLNQLVEPAVLALGWRLRQAMAVNDAGLIAGESYNVFTGLTKVFLLTPKP</sequence>
<dbReference type="RefSeq" id="WP_170200965.1">
    <property type="nucleotide sequence ID" value="NZ_BAAAEW010000023.1"/>
</dbReference>
<accession>A0ABN1K7E0</accession>
<evidence type="ECO:0008006" key="4">
    <source>
        <dbReference type="Google" id="ProtNLM"/>
    </source>
</evidence>
<feature type="chain" id="PRO_5045941642" description="DUF3466 family protein" evidence="1">
    <location>
        <begin position="36"/>
        <end position="354"/>
    </location>
</feature>
<keyword evidence="3" id="KW-1185">Reference proteome</keyword>
<name>A0ABN1K7E0_9BURK</name>
<feature type="signal peptide" evidence="1">
    <location>
        <begin position="1"/>
        <end position="35"/>
    </location>
</feature>
<evidence type="ECO:0000313" key="2">
    <source>
        <dbReference type="EMBL" id="GAA0757223.1"/>
    </source>
</evidence>
<gene>
    <name evidence="2" type="ORF">GCM10009107_36610</name>
</gene>
<comment type="caution">
    <text evidence="2">The sequence shown here is derived from an EMBL/GenBank/DDBJ whole genome shotgun (WGS) entry which is preliminary data.</text>
</comment>
<reference evidence="2 3" key="1">
    <citation type="journal article" date="2019" name="Int. J. Syst. Evol. Microbiol.">
        <title>The Global Catalogue of Microorganisms (GCM) 10K type strain sequencing project: providing services to taxonomists for standard genome sequencing and annotation.</title>
        <authorList>
            <consortium name="The Broad Institute Genomics Platform"/>
            <consortium name="The Broad Institute Genome Sequencing Center for Infectious Disease"/>
            <person name="Wu L."/>
            <person name="Ma J."/>
        </authorList>
    </citation>
    <scope>NUCLEOTIDE SEQUENCE [LARGE SCALE GENOMIC DNA]</scope>
    <source>
        <strain evidence="2 3">JCM 15503</strain>
    </source>
</reference>
<dbReference type="EMBL" id="BAAAEW010000023">
    <property type="protein sequence ID" value="GAA0757223.1"/>
    <property type="molecule type" value="Genomic_DNA"/>
</dbReference>
<organism evidence="2 3">
    <name type="scientific">Ideonella azotifigens</name>
    <dbReference type="NCBI Taxonomy" id="513160"/>
    <lineage>
        <taxon>Bacteria</taxon>
        <taxon>Pseudomonadati</taxon>
        <taxon>Pseudomonadota</taxon>
        <taxon>Betaproteobacteria</taxon>
        <taxon>Burkholderiales</taxon>
        <taxon>Sphaerotilaceae</taxon>
        <taxon>Ideonella</taxon>
    </lineage>
</organism>
<dbReference type="InterPro" id="IPR014262">
    <property type="entry name" value="HAF_rpt"/>
</dbReference>
<proteinExistence type="predicted"/>